<feature type="region of interest" description="Disordered" evidence="3">
    <location>
        <begin position="170"/>
        <end position="225"/>
    </location>
</feature>
<feature type="compositionally biased region" description="Gly residues" evidence="3">
    <location>
        <begin position="213"/>
        <end position="225"/>
    </location>
</feature>
<accession>A0A074KXY2</accession>
<dbReference type="GO" id="GO:0015562">
    <property type="term" value="F:efflux transmembrane transporter activity"/>
    <property type="evidence" value="ECO:0007669"/>
    <property type="project" value="InterPro"/>
</dbReference>
<comment type="similarity">
    <text evidence="1">Belongs to the outer membrane factor (OMF) (TC 1.B.17) family.</text>
</comment>
<organism evidence="4 5">
    <name type="scientific">Anditalea andensis</name>
    <dbReference type="NCBI Taxonomy" id="1048983"/>
    <lineage>
        <taxon>Bacteria</taxon>
        <taxon>Pseudomonadati</taxon>
        <taxon>Bacteroidota</taxon>
        <taxon>Cytophagia</taxon>
        <taxon>Cytophagales</taxon>
        <taxon>Cytophagaceae</taxon>
        <taxon>Anditalea</taxon>
    </lineage>
</organism>
<reference evidence="4 5" key="1">
    <citation type="submission" date="2014-04" db="EMBL/GenBank/DDBJ databases">
        <title>Characterization and application of a salt tolerant electro-active bacterium.</title>
        <authorList>
            <person name="Yang L."/>
            <person name="Wei S."/>
            <person name="Tay Q.X.M."/>
        </authorList>
    </citation>
    <scope>NUCLEOTIDE SEQUENCE [LARGE SCALE GENOMIC DNA]</scope>
    <source>
        <strain evidence="4 5">LY1</strain>
    </source>
</reference>
<dbReference type="eggNOG" id="COG1538">
    <property type="taxonomic scope" value="Bacteria"/>
</dbReference>
<dbReference type="AlphaFoldDB" id="A0A074KXY2"/>
<dbReference type="EMBL" id="JMIH01000024">
    <property type="protein sequence ID" value="KEO72463.1"/>
    <property type="molecule type" value="Genomic_DNA"/>
</dbReference>
<dbReference type="PANTHER" id="PTHR30203:SF24">
    <property type="entry name" value="BLR4935 PROTEIN"/>
    <property type="match status" value="1"/>
</dbReference>
<evidence type="ECO:0000256" key="2">
    <source>
        <dbReference type="SAM" id="Coils"/>
    </source>
</evidence>
<comment type="caution">
    <text evidence="4">The sequence shown here is derived from an EMBL/GenBank/DDBJ whole genome shotgun (WGS) entry which is preliminary data.</text>
</comment>
<dbReference type="STRING" id="1048983.EL17_17135"/>
<name>A0A074KXY2_9BACT</name>
<dbReference type="InterPro" id="IPR010131">
    <property type="entry name" value="MdtP/NodT-like"/>
</dbReference>
<feature type="compositionally biased region" description="Low complexity" evidence="3">
    <location>
        <begin position="170"/>
        <end position="212"/>
    </location>
</feature>
<dbReference type="Pfam" id="PF02321">
    <property type="entry name" value="OEP"/>
    <property type="match status" value="2"/>
</dbReference>
<dbReference type="PANTHER" id="PTHR30203">
    <property type="entry name" value="OUTER MEMBRANE CATION EFFLUX PROTEIN"/>
    <property type="match status" value="1"/>
</dbReference>
<evidence type="ECO:0000313" key="4">
    <source>
        <dbReference type="EMBL" id="KEO72463.1"/>
    </source>
</evidence>
<protein>
    <submittedName>
        <fullName evidence="4">Membrane protein</fullName>
    </submittedName>
</protein>
<keyword evidence="2" id="KW-0175">Coiled coil</keyword>
<dbReference type="SUPFAM" id="SSF56954">
    <property type="entry name" value="Outer membrane efflux proteins (OEP)"/>
    <property type="match status" value="2"/>
</dbReference>
<evidence type="ECO:0000313" key="5">
    <source>
        <dbReference type="Proteomes" id="UP000027821"/>
    </source>
</evidence>
<proteinExistence type="inferred from homology"/>
<dbReference type="InterPro" id="IPR003423">
    <property type="entry name" value="OMP_efflux"/>
</dbReference>
<dbReference type="Gene3D" id="1.20.1600.10">
    <property type="entry name" value="Outer membrane efflux proteins (OEP)"/>
    <property type="match status" value="2"/>
</dbReference>
<evidence type="ECO:0000256" key="1">
    <source>
        <dbReference type="ARBA" id="ARBA00007613"/>
    </source>
</evidence>
<gene>
    <name evidence="4" type="ORF">EL17_17135</name>
</gene>
<keyword evidence="5" id="KW-1185">Reference proteome</keyword>
<sequence length="491" mass="54865">MKAKNIIYITILSLVFTISHGRVKAQVLDTYLVEAGENNPEVRATFSQYMAAMERVPQVGSLPDPELTMGVFLRPMERLMGNQRADISLMQMFPWFGMLRTQRDEASLMAQASYERFRESKNQLYYQVKSTYYSLHQLQNEIEIMQQNLDILRSMERLALVRYQGGGTGEAASSASGAVRSAGTGVSSPGASSMAMGGASSPAPTTRQSPPTGGTGMGGMGAGAGGSGGKLTDVLRIQIQIKAMESQLATLADRKTPLITRFNYLLGRPKDQHIDLENNLQPRALVYDEESYIDSLLLDNPMLKMYEAEAQAYTIQGEMAKLEGRPMIGVGLNYMVFSPRGENGMPGMGMEYMPAGMGNNMVMPMVSLSLPIYRKRYKAMQTESRYNREAMELQRENAANSLITQLDETINEIRDTERKVRLYEEQVRLTQQTLDLMITSYASEGSSFEELLSVQRELLDYRLELLNTIIGQYEAYAMLDMVLARNVNEDI</sequence>
<dbReference type="OrthoDB" id="1680428at2"/>
<evidence type="ECO:0000256" key="3">
    <source>
        <dbReference type="SAM" id="MobiDB-lite"/>
    </source>
</evidence>
<dbReference type="Proteomes" id="UP000027821">
    <property type="component" value="Unassembled WGS sequence"/>
</dbReference>
<feature type="coiled-coil region" evidence="2">
    <location>
        <begin position="399"/>
        <end position="433"/>
    </location>
</feature>